<accession>A0AAV0WNW2</accession>
<keyword evidence="3" id="KW-1185">Reference proteome</keyword>
<feature type="region of interest" description="Disordered" evidence="1">
    <location>
        <begin position="257"/>
        <end position="280"/>
    </location>
</feature>
<feature type="region of interest" description="Disordered" evidence="1">
    <location>
        <begin position="1"/>
        <end position="39"/>
    </location>
</feature>
<reference evidence="2 3" key="1">
    <citation type="submission" date="2023-01" db="EMBL/GenBank/DDBJ databases">
        <authorList>
            <person name="Whitehead M."/>
        </authorList>
    </citation>
    <scope>NUCLEOTIDE SEQUENCE [LARGE SCALE GENOMIC DNA]</scope>
</reference>
<name>A0AAV0WNW2_9HEMI</name>
<evidence type="ECO:0000313" key="2">
    <source>
        <dbReference type="EMBL" id="CAI6357739.1"/>
    </source>
</evidence>
<evidence type="ECO:0000313" key="3">
    <source>
        <dbReference type="Proteomes" id="UP001160148"/>
    </source>
</evidence>
<gene>
    <name evidence="2" type="ORF">MEUPH1_LOCUS13332</name>
</gene>
<dbReference type="AlphaFoldDB" id="A0AAV0WNW2"/>
<evidence type="ECO:0000256" key="1">
    <source>
        <dbReference type="SAM" id="MobiDB-lite"/>
    </source>
</evidence>
<dbReference type="EMBL" id="CARXXK010000002">
    <property type="protein sequence ID" value="CAI6357739.1"/>
    <property type="molecule type" value="Genomic_DNA"/>
</dbReference>
<protein>
    <submittedName>
        <fullName evidence="2">Uncharacterized protein</fullName>
    </submittedName>
</protein>
<organism evidence="2 3">
    <name type="scientific">Macrosiphum euphorbiae</name>
    <name type="common">potato aphid</name>
    <dbReference type="NCBI Taxonomy" id="13131"/>
    <lineage>
        <taxon>Eukaryota</taxon>
        <taxon>Metazoa</taxon>
        <taxon>Ecdysozoa</taxon>
        <taxon>Arthropoda</taxon>
        <taxon>Hexapoda</taxon>
        <taxon>Insecta</taxon>
        <taxon>Pterygota</taxon>
        <taxon>Neoptera</taxon>
        <taxon>Paraneoptera</taxon>
        <taxon>Hemiptera</taxon>
        <taxon>Sternorrhyncha</taxon>
        <taxon>Aphidomorpha</taxon>
        <taxon>Aphidoidea</taxon>
        <taxon>Aphididae</taxon>
        <taxon>Macrosiphini</taxon>
        <taxon>Macrosiphum</taxon>
    </lineage>
</organism>
<dbReference type="Proteomes" id="UP001160148">
    <property type="component" value="Unassembled WGS sequence"/>
</dbReference>
<comment type="caution">
    <text evidence="2">The sequence shown here is derived from an EMBL/GenBank/DDBJ whole genome shotgun (WGS) entry which is preliminary data.</text>
</comment>
<proteinExistence type="predicted"/>
<feature type="region of interest" description="Disordered" evidence="1">
    <location>
        <begin position="340"/>
        <end position="367"/>
    </location>
</feature>
<feature type="compositionally biased region" description="Acidic residues" evidence="1">
    <location>
        <begin position="1"/>
        <end position="11"/>
    </location>
</feature>
<sequence>MQRAEDDENDETSSFSGRADNNNDTKAEVSNMKKQPRCTENGVEVNMKEEIDKLRAEHEAMVLNLQLDHDAEVRNIHIFYESRIGELQINHGMTVDNLQRDHESLVFHLRSLNFEQGIRQEAALRSMRDLKDKMRRDHDEEVQRMRLQYDNLVRKYTIEINSLVEENKLLCSEHESVLRALHGTTQVFKENMKSSTNSNILAESGAMIKRLQSMYKNSSLELSSTYPEQNGTEVEGLQLTEEATIIAAQLQTIDGVGHEDSDADTTTSSIGDDGVDTTTSTIADDDAVDMVKSQDTMVQKTVEDCQKLFYDTAQKLSLFQGYVFSKESNFSPQTDYLQQQLDDFEEDAHSPQNSHDNSKYKDQDSEDENYAVAVAVKLLSNSK</sequence>